<evidence type="ECO:0000313" key="8">
    <source>
        <dbReference type="EMBL" id="MBC5767381.1"/>
    </source>
</evidence>
<evidence type="ECO:0000313" key="9">
    <source>
        <dbReference type="Proteomes" id="UP000596827"/>
    </source>
</evidence>
<dbReference type="Proteomes" id="UP000596827">
    <property type="component" value="Unassembled WGS sequence"/>
</dbReference>
<dbReference type="AlphaFoldDB" id="A0A923MD82"/>
<gene>
    <name evidence="8" type="ORF">H8R02_23145</name>
</gene>
<protein>
    <submittedName>
        <fullName evidence="8">Aromatic ring-hydroxylating dioxygenase subunit alpha</fullName>
    </submittedName>
</protein>
<dbReference type="RefSeq" id="WP_187083867.1">
    <property type="nucleotide sequence ID" value="NZ_JACORU010000010.1"/>
</dbReference>
<dbReference type="InterPro" id="IPR050584">
    <property type="entry name" value="Cholesterol_7-desaturase"/>
</dbReference>
<proteinExistence type="predicted"/>
<dbReference type="CDD" id="cd08878">
    <property type="entry name" value="RHO_alpha_C_DMO-like"/>
    <property type="match status" value="1"/>
</dbReference>
<keyword evidence="5" id="KW-0411">Iron-sulfur</keyword>
<reference evidence="8" key="1">
    <citation type="submission" date="2020-08" db="EMBL/GenBank/DDBJ databases">
        <title>Ramlibacter sp. GTP1 16S ribosomal RNA gene genome sequencing and assembly.</title>
        <authorList>
            <person name="Kang M."/>
        </authorList>
    </citation>
    <scope>NUCLEOTIDE SEQUENCE</scope>
    <source>
        <strain evidence="8">GTP1</strain>
    </source>
</reference>
<evidence type="ECO:0000256" key="2">
    <source>
        <dbReference type="ARBA" id="ARBA00022723"/>
    </source>
</evidence>
<dbReference type="SUPFAM" id="SSF50022">
    <property type="entry name" value="ISP domain"/>
    <property type="match status" value="1"/>
</dbReference>
<dbReference type="PANTHER" id="PTHR21266:SF59">
    <property type="entry name" value="BLR4922 PROTEIN"/>
    <property type="match status" value="1"/>
</dbReference>
<evidence type="ECO:0000256" key="4">
    <source>
        <dbReference type="ARBA" id="ARBA00023004"/>
    </source>
</evidence>
<feature type="region of interest" description="Disordered" evidence="6">
    <location>
        <begin position="1"/>
        <end position="25"/>
    </location>
</feature>
<feature type="domain" description="Rieske" evidence="7">
    <location>
        <begin position="37"/>
        <end position="141"/>
    </location>
</feature>
<organism evidence="8 9">
    <name type="scientific">Ramlibacter albus</name>
    <dbReference type="NCBI Taxonomy" id="2079448"/>
    <lineage>
        <taxon>Bacteria</taxon>
        <taxon>Pseudomonadati</taxon>
        <taxon>Pseudomonadota</taxon>
        <taxon>Betaproteobacteria</taxon>
        <taxon>Burkholderiales</taxon>
        <taxon>Comamonadaceae</taxon>
        <taxon>Ramlibacter</taxon>
    </lineage>
</organism>
<keyword evidence="3" id="KW-0560">Oxidoreductase</keyword>
<evidence type="ECO:0000256" key="5">
    <source>
        <dbReference type="ARBA" id="ARBA00023014"/>
    </source>
</evidence>
<dbReference type="InterPro" id="IPR036922">
    <property type="entry name" value="Rieske_2Fe-2S_sf"/>
</dbReference>
<dbReference type="GO" id="GO:0051537">
    <property type="term" value="F:2 iron, 2 sulfur cluster binding"/>
    <property type="evidence" value="ECO:0007669"/>
    <property type="project" value="UniProtKB-KW"/>
</dbReference>
<sequence length="391" mass="44035">MSVDTGTAYGRPAPTSRNELAEVGPGTPMGELLRRYWHPIGLAKDANATPKQVRVLGEDLVLFRDGQGRPGLVYPHCAHRGTSLYYGKTEERGIRCCYHGWLFDVQGHCLEQPCEPEMGRARDKVRQPWYPVQELYGLVWAYMGPPGKKPVLPRYECLEVLEDGEFLEADDASIGGGGPPVIPCNWLQHYENLVDPFHVVILHSSFSGNQFVPEMAVMPQVEWDTTEISVRTKSLRNLPDGRKFRRISEAGLPTLRVIPSPRVGRFGPVESIGWVLPIDDHSFRIYVVGRVREKGELHRMRSRPDGKRLWEELDEADHQKYPGDYEAMVSQGPIAHHSEEHLATSDRGVVMVRRLLQAQLEAVKEGRDPAGVSFDENTPPVKFSSGNWIEA</sequence>
<dbReference type="InterPro" id="IPR017941">
    <property type="entry name" value="Rieske_2Fe-2S"/>
</dbReference>
<keyword evidence="9" id="KW-1185">Reference proteome</keyword>
<dbReference type="PROSITE" id="PS00570">
    <property type="entry name" value="RING_HYDROXYL_ALPHA"/>
    <property type="match status" value="1"/>
</dbReference>
<evidence type="ECO:0000256" key="6">
    <source>
        <dbReference type="SAM" id="MobiDB-lite"/>
    </source>
</evidence>
<dbReference type="PROSITE" id="PS51296">
    <property type="entry name" value="RIESKE"/>
    <property type="match status" value="1"/>
</dbReference>
<accession>A0A923MD82</accession>
<dbReference type="CDD" id="cd03479">
    <property type="entry name" value="Rieske_RO_Alpha_PhDO_like"/>
    <property type="match status" value="1"/>
</dbReference>
<evidence type="ECO:0000256" key="3">
    <source>
        <dbReference type="ARBA" id="ARBA00023002"/>
    </source>
</evidence>
<evidence type="ECO:0000256" key="1">
    <source>
        <dbReference type="ARBA" id="ARBA00022714"/>
    </source>
</evidence>
<keyword evidence="1" id="KW-0001">2Fe-2S</keyword>
<keyword evidence="8" id="KW-0223">Dioxygenase</keyword>
<evidence type="ECO:0000259" key="7">
    <source>
        <dbReference type="PROSITE" id="PS51296"/>
    </source>
</evidence>
<dbReference type="SUPFAM" id="SSF55961">
    <property type="entry name" value="Bet v1-like"/>
    <property type="match status" value="1"/>
</dbReference>
<dbReference type="PANTHER" id="PTHR21266">
    <property type="entry name" value="IRON-SULFUR DOMAIN CONTAINING PROTEIN"/>
    <property type="match status" value="1"/>
</dbReference>
<dbReference type="Gene3D" id="3.90.380.10">
    <property type="entry name" value="Naphthalene 1,2-dioxygenase Alpha Subunit, Chain A, domain 1"/>
    <property type="match status" value="1"/>
</dbReference>
<keyword evidence="4" id="KW-0408">Iron</keyword>
<dbReference type="GO" id="GO:0051213">
    <property type="term" value="F:dioxygenase activity"/>
    <property type="evidence" value="ECO:0007669"/>
    <property type="project" value="UniProtKB-KW"/>
</dbReference>
<dbReference type="Pfam" id="PF00355">
    <property type="entry name" value="Rieske"/>
    <property type="match status" value="1"/>
</dbReference>
<dbReference type="EMBL" id="JACORU010000010">
    <property type="protein sequence ID" value="MBC5767381.1"/>
    <property type="molecule type" value="Genomic_DNA"/>
</dbReference>
<dbReference type="InterPro" id="IPR015881">
    <property type="entry name" value="ARHD_Rieske_2Fe_2S"/>
</dbReference>
<dbReference type="GO" id="GO:0005506">
    <property type="term" value="F:iron ion binding"/>
    <property type="evidence" value="ECO:0007669"/>
    <property type="project" value="InterPro"/>
</dbReference>
<comment type="caution">
    <text evidence="8">The sequence shown here is derived from an EMBL/GenBank/DDBJ whole genome shotgun (WGS) entry which is preliminary data.</text>
</comment>
<dbReference type="Gene3D" id="2.102.10.10">
    <property type="entry name" value="Rieske [2Fe-2S] iron-sulphur domain"/>
    <property type="match status" value="1"/>
</dbReference>
<name>A0A923MD82_9BURK</name>
<keyword evidence="2" id="KW-0479">Metal-binding</keyword>